<evidence type="ECO:0000313" key="3">
    <source>
        <dbReference type="Proteomes" id="UP000054166"/>
    </source>
</evidence>
<evidence type="ECO:0000256" key="1">
    <source>
        <dbReference type="SAM" id="MobiDB-lite"/>
    </source>
</evidence>
<sequence length="201" mass="21870">MSDPPPGKQSKKSRLLRPFKGVFSRSRGHSPSHQSVIPPNTSASISASPTNSATSANPQGTEYTAIVELSTTPSGPLTWEQRMKEGGSTAYEGLKTAIQGIYDCSDIFLPLKTAAGVFLTISKVVDRVSANRTDLEQLGVKLRSILLIVGKYRENGGLRALDYRVESFCLAITLEINAVEKLYGNSLWTRTLQAVYATSFR</sequence>
<accession>A0A0C3FHR0</accession>
<proteinExistence type="predicted"/>
<feature type="region of interest" description="Disordered" evidence="1">
    <location>
        <begin position="1"/>
        <end position="59"/>
    </location>
</feature>
<dbReference type="Proteomes" id="UP000054166">
    <property type="component" value="Unassembled WGS sequence"/>
</dbReference>
<dbReference type="OrthoDB" id="2991313at2759"/>
<dbReference type="EMBL" id="KN833011">
    <property type="protein sequence ID" value="KIM79094.1"/>
    <property type="molecule type" value="Genomic_DNA"/>
</dbReference>
<protein>
    <submittedName>
        <fullName evidence="2">Uncharacterized protein</fullName>
    </submittedName>
</protein>
<name>A0A0C3FHR0_PILCF</name>
<dbReference type="InParanoid" id="A0A0C3FHR0"/>
<reference evidence="2 3" key="1">
    <citation type="submission" date="2014-04" db="EMBL/GenBank/DDBJ databases">
        <authorList>
            <consortium name="DOE Joint Genome Institute"/>
            <person name="Kuo A."/>
            <person name="Tarkka M."/>
            <person name="Buscot F."/>
            <person name="Kohler A."/>
            <person name="Nagy L.G."/>
            <person name="Floudas D."/>
            <person name="Copeland A."/>
            <person name="Barry K.W."/>
            <person name="Cichocki N."/>
            <person name="Veneault-Fourrey C."/>
            <person name="LaButti K."/>
            <person name="Lindquist E.A."/>
            <person name="Lipzen A."/>
            <person name="Lundell T."/>
            <person name="Morin E."/>
            <person name="Murat C."/>
            <person name="Sun H."/>
            <person name="Tunlid A."/>
            <person name="Henrissat B."/>
            <person name="Grigoriev I.V."/>
            <person name="Hibbett D.S."/>
            <person name="Martin F."/>
            <person name="Nordberg H.P."/>
            <person name="Cantor M.N."/>
            <person name="Hua S.X."/>
        </authorList>
    </citation>
    <scope>NUCLEOTIDE SEQUENCE [LARGE SCALE GENOMIC DNA]</scope>
    <source>
        <strain evidence="2 3">F 1598</strain>
    </source>
</reference>
<feature type="compositionally biased region" description="Low complexity" evidence="1">
    <location>
        <begin position="37"/>
        <end position="58"/>
    </location>
</feature>
<gene>
    <name evidence="2" type="ORF">PILCRDRAFT_10529</name>
</gene>
<reference evidence="3" key="2">
    <citation type="submission" date="2015-01" db="EMBL/GenBank/DDBJ databases">
        <title>Evolutionary Origins and Diversification of the Mycorrhizal Mutualists.</title>
        <authorList>
            <consortium name="DOE Joint Genome Institute"/>
            <consortium name="Mycorrhizal Genomics Consortium"/>
            <person name="Kohler A."/>
            <person name="Kuo A."/>
            <person name="Nagy L.G."/>
            <person name="Floudas D."/>
            <person name="Copeland A."/>
            <person name="Barry K.W."/>
            <person name="Cichocki N."/>
            <person name="Veneault-Fourrey C."/>
            <person name="LaButti K."/>
            <person name="Lindquist E.A."/>
            <person name="Lipzen A."/>
            <person name="Lundell T."/>
            <person name="Morin E."/>
            <person name="Murat C."/>
            <person name="Riley R."/>
            <person name="Ohm R."/>
            <person name="Sun H."/>
            <person name="Tunlid A."/>
            <person name="Henrissat B."/>
            <person name="Grigoriev I.V."/>
            <person name="Hibbett D.S."/>
            <person name="Martin F."/>
        </authorList>
    </citation>
    <scope>NUCLEOTIDE SEQUENCE [LARGE SCALE GENOMIC DNA]</scope>
    <source>
        <strain evidence="3">F 1598</strain>
    </source>
</reference>
<organism evidence="2 3">
    <name type="scientific">Piloderma croceum (strain F 1598)</name>
    <dbReference type="NCBI Taxonomy" id="765440"/>
    <lineage>
        <taxon>Eukaryota</taxon>
        <taxon>Fungi</taxon>
        <taxon>Dikarya</taxon>
        <taxon>Basidiomycota</taxon>
        <taxon>Agaricomycotina</taxon>
        <taxon>Agaricomycetes</taxon>
        <taxon>Agaricomycetidae</taxon>
        <taxon>Atheliales</taxon>
        <taxon>Atheliaceae</taxon>
        <taxon>Piloderma</taxon>
    </lineage>
</organism>
<evidence type="ECO:0000313" key="2">
    <source>
        <dbReference type="EMBL" id="KIM79094.1"/>
    </source>
</evidence>
<keyword evidence="3" id="KW-1185">Reference proteome</keyword>
<dbReference type="AlphaFoldDB" id="A0A0C3FHR0"/>
<dbReference type="HOGENOM" id="CLU_118209_0_0_1"/>